<comment type="similarity">
    <text evidence="3">Belongs to the TMEM163 family.</text>
</comment>
<keyword evidence="9 11" id="KW-0472">Membrane</keyword>
<keyword evidence="7 11" id="KW-1133">Transmembrane helix</keyword>
<evidence type="ECO:0000256" key="6">
    <source>
        <dbReference type="ARBA" id="ARBA00022833"/>
    </source>
</evidence>
<evidence type="ECO:0000313" key="14">
    <source>
        <dbReference type="Proteomes" id="UP000465361"/>
    </source>
</evidence>
<dbReference type="Pfam" id="PF01545">
    <property type="entry name" value="Cation_efflux"/>
    <property type="match status" value="1"/>
</dbReference>
<evidence type="ECO:0000256" key="11">
    <source>
        <dbReference type="SAM" id="Phobius"/>
    </source>
</evidence>
<dbReference type="GO" id="GO:0031410">
    <property type="term" value="C:cytoplasmic vesicle"/>
    <property type="evidence" value="ECO:0007669"/>
    <property type="project" value="UniProtKB-KW"/>
</dbReference>
<evidence type="ECO:0000256" key="8">
    <source>
        <dbReference type="ARBA" id="ARBA00023018"/>
    </source>
</evidence>
<protein>
    <submittedName>
        <fullName evidence="13">Membrane protein</fullName>
    </submittedName>
</protein>
<dbReference type="AlphaFoldDB" id="A0A7I9XSF2"/>
<evidence type="ECO:0000256" key="7">
    <source>
        <dbReference type="ARBA" id="ARBA00022989"/>
    </source>
</evidence>
<keyword evidence="10" id="KW-0968">Cytoplasmic vesicle</keyword>
<keyword evidence="14" id="KW-1185">Reference proteome</keyword>
<proteinExistence type="inferred from homology"/>
<evidence type="ECO:0000313" key="13">
    <source>
        <dbReference type="EMBL" id="GFG72922.1"/>
    </source>
</evidence>
<name>A0A7I9XSF2_9MYCO</name>
<evidence type="ECO:0000256" key="9">
    <source>
        <dbReference type="ARBA" id="ARBA00023136"/>
    </source>
</evidence>
<feature type="domain" description="Cation efflux protein transmembrane" evidence="12">
    <location>
        <begin position="137"/>
        <end position="249"/>
    </location>
</feature>
<evidence type="ECO:0000256" key="3">
    <source>
        <dbReference type="ARBA" id="ARBA00008731"/>
    </source>
</evidence>
<comment type="subcellular location">
    <subcellularLocation>
        <location evidence="2">Cytoplasmic vesicle</location>
        <location evidence="2">Secretory vesicle</location>
        <location evidence="2">Synaptic vesicle membrane</location>
        <topology evidence="2">Multi-pass membrane protein</topology>
    </subcellularLocation>
    <subcellularLocation>
        <location evidence="1">Early endosome membrane</location>
    </subcellularLocation>
</comment>
<evidence type="ECO:0000256" key="2">
    <source>
        <dbReference type="ARBA" id="ARBA00004644"/>
    </source>
</evidence>
<dbReference type="GO" id="GO:0016020">
    <property type="term" value="C:membrane"/>
    <property type="evidence" value="ECO:0007669"/>
    <property type="project" value="InterPro"/>
</dbReference>
<evidence type="ECO:0000256" key="10">
    <source>
        <dbReference type="ARBA" id="ARBA00023329"/>
    </source>
</evidence>
<dbReference type="PANTHER" id="PTHR31937:SF2">
    <property type="entry name" value="TRANSMEMBRANE PROTEIN 163"/>
    <property type="match status" value="1"/>
</dbReference>
<reference evidence="13 14" key="1">
    <citation type="journal article" date="2019" name="Emerg. Microbes Infect.">
        <title>Comprehensive subspecies identification of 175 nontuberculous mycobacteria species based on 7547 genomic profiles.</title>
        <authorList>
            <person name="Matsumoto Y."/>
            <person name="Kinjo T."/>
            <person name="Motooka D."/>
            <person name="Nabeya D."/>
            <person name="Jung N."/>
            <person name="Uechi K."/>
            <person name="Horii T."/>
            <person name="Iida T."/>
            <person name="Fujita J."/>
            <person name="Nakamura S."/>
        </authorList>
    </citation>
    <scope>NUCLEOTIDE SEQUENCE [LARGE SCALE GENOMIC DNA]</scope>
    <source>
        <strain evidence="13 14">JCM 17322</strain>
    </source>
</reference>
<feature type="transmembrane region" description="Helical" evidence="11">
    <location>
        <begin position="165"/>
        <end position="183"/>
    </location>
</feature>
<organism evidence="13 14">
    <name type="scientific">Mycobacterium botniense</name>
    <dbReference type="NCBI Taxonomy" id="84962"/>
    <lineage>
        <taxon>Bacteria</taxon>
        <taxon>Bacillati</taxon>
        <taxon>Actinomycetota</taxon>
        <taxon>Actinomycetes</taxon>
        <taxon>Mycobacteriales</taxon>
        <taxon>Mycobacteriaceae</taxon>
        <taxon>Mycobacterium</taxon>
    </lineage>
</organism>
<accession>A0A7I9XSF2</accession>
<dbReference type="InterPro" id="IPR058533">
    <property type="entry name" value="Cation_efflux_TM"/>
</dbReference>
<dbReference type="PANTHER" id="PTHR31937">
    <property type="entry name" value="TRANSMEMBRANE PROTEIN 163"/>
    <property type="match status" value="1"/>
</dbReference>
<dbReference type="InterPro" id="IPR027469">
    <property type="entry name" value="Cation_efflux_TMD_sf"/>
</dbReference>
<comment type="caution">
    <text evidence="13">The sequence shown here is derived from an EMBL/GenBank/DDBJ whole genome shotgun (WGS) entry which is preliminary data.</text>
</comment>
<gene>
    <name evidence="13" type="ORF">MBOT_02870</name>
</gene>
<keyword evidence="6" id="KW-0862">Zinc</keyword>
<keyword evidence="4 11" id="KW-0812">Transmembrane</keyword>
<evidence type="ECO:0000256" key="4">
    <source>
        <dbReference type="ARBA" id="ARBA00022692"/>
    </source>
</evidence>
<feature type="transmembrane region" description="Helical" evidence="11">
    <location>
        <begin position="71"/>
        <end position="91"/>
    </location>
</feature>
<dbReference type="GO" id="GO:0008324">
    <property type="term" value="F:monoatomic cation transmembrane transporter activity"/>
    <property type="evidence" value="ECO:0007669"/>
    <property type="project" value="InterPro"/>
</dbReference>
<dbReference type="InterPro" id="IPR026765">
    <property type="entry name" value="Tmem163"/>
</dbReference>
<evidence type="ECO:0000256" key="1">
    <source>
        <dbReference type="ARBA" id="ARBA00004146"/>
    </source>
</evidence>
<dbReference type="Proteomes" id="UP000465361">
    <property type="component" value="Unassembled WGS sequence"/>
</dbReference>
<sequence length="258" mass="26964">MSACARRWFTPATGGGASAPDLIAYHRLVTFSRPSSRAGLGRDTCCAVSALAHPEPRGTPWHHAARWARGLAWISLAAMLAEGAVGCWQGLAVGSIALTGWALGSAPEALASAMVVWRFSGWRTLSEIAEARAQRGVAVSFWLAAPYIAAESVRDLLGGHHPDTSVIGIVLTALAAVLMPILGRAKHRLAARLSSAATAGEGTQNYLCGVQAAAVLAGLAVTARWPGWWWLDPAIGLGIAAAALWQGVRAWRGENCAC</sequence>
<dbReference type="EMBL" id="BLKW01000002">
    <property type="protein sequence ID" value="GFG72922.1"/>
    <property type="molecule type" value="Genomic_DNA"/>
</dbReference>
<keyword evidence="8" id="KW-0770">Synapse</keyword>
<dbReference type="Gene3D" id="1.20.1510.10">
    <property type="entry name" value="Cation efflux protein transmembrane domain"/>
    <property type="match status" value="1"/>
</dbReference>
<evidence type="ECO:0000259" key="12">
    <source>
        <dbReference type="Pfam" id="PF01545"/>
    </source>
</evidence>
<keyword evidence="5" id="KW-0967">Endosome</keyword>
<dbReference type="SUPFAM" id="SSF161111">
    <property type="entry name" value="Cation efflux protein transmembrane domain-like"/>
    <property type="match status" value="1"/>
</dbReference>
<evidence type="ECO:0000256" key="5">
    <source>
        <dbReference type="ARBA" id="ARBA00022753"/>
    </source>
</evidence>
<feature type="transmembrane region" description="Helical" evidence="11">
    <location>
        <begin position="204"/>
        <end position="221"/>
    </location>
</feature>